<proteinExistence type="predicted"/>
<sequence>MKISSVMVHHSPTTTTTTTTDESSKHFMKKRVLDFTMLSFLFIGLLYILVSIPSNDRSLFSSLNSHHHPSTMYNMTIYRDELEAILAETATENKTVIIAVVNKAYVEGDKSMLDLFLDGFWLGDDTRGLRDHLLIVAVDQTAYERCMFLKLHCYKLETDGVDYDGEKLFMSGDFVKMMWRRTLFLGDVLKRGYNFIFTDTDVIWLRNPFPRLNPNETIDLQISTDVFYGDEWSESNKINTGFYMIRSNNKTIALFDNWYARKDNSTGMKEQDVLEMLMHEGVFKGLGLRVRFLDTLFFSGFCQKSSDVSAVVTVHANCCRSISAKLTDLMDVIHHWMTFKNLPTNETLTMEWSKHLACINSWKF</sequence>
<reference evidence="1 2" key="1">
    <citation type="journal article" date="2022" name="Plant J.">
        <title>Chromosome-level genome of Camellia lanceoleosa provides a valuable resource for understanding genome evolution and self-incompatibility.</title>
        <authorList>
            <person name="Gong W."/>
            <person name="Xiao S."/>
            <person name="Wang L."/>
            <person name="Liao Z."/>
            <person name="Chang Y."/>
            <person name="Mo W."/>
            <person name="Hu G."/>
            <person name="Li W."/>
            <person name="Zhao G."/>
            <person name="Zhu H."/>
            <person name="Hu X."/>
            <person name="Ji K."/>
            <person name="Xiang X."/>
            <person name="Song Q."/>
            <person name="Yuan D."/>
            <person name="Jin S."/>
            <person name="Zhang L."/>
        </authorList>
    </citation>
    <scope>NUCLEOTIDE SEQUENCE [LARGE SCALE GENOMIC DNA]</scope>
    <source>
        <strain evidence="1">SQ_2022a</strain>
    </source>
</reference>
<dbReference type="Proteomes" id="UP001060215">
    <property type="component" value="Chromosome 1"/>
</dbReference>
<organism evidence="1 2">
    <name type="scientific">Camellia lanceoleosa</name>
    <dbReference type="NCBI Taxonomy" id="1840588"/>
    <lineage>
        <taxon>Eukaryota</taxon>
        <taxon>Viridiplantae</taxon>
        <taxon>Streptophyta</taxon>
        <taxon>Embryophyta</taxon>
        <taxon>Tracheophyta</taxon>
        <taxon>Spermatophyta</taxon>
        <taxon>Magnoliopsida</taxon>
        <taxon>eudicotyledons</taxon>
        <taxon>Gunneridae</taxon>
        <taxon>Pentapetalae</taxon>
        <taxon>asterids</taxon>
        <taxon>Ericales</taxon>
        <taxon>Theaceae</taxon>
        <taxon>Camellia</taxon>
    </lineage>
</organism>
<dbReference type="EMBL" id="CM045758">
    <property type="protein sequence ID" value="KAI8029436.1"/>
    <property type="molecule type" value="Genomic_DNA"/>
</dbReference>
<name>A0ACC0IZQ3_9ERIC</name>
<comment type="caution">
    <text evidence="1">The sequence shown here is derived from an EMBL/GenBank/DDBJ whole genome shotgun (WGS) entry which is preliminary data.</text>
</comment>
<accession>A0ACC0IZQ3</accession>
<gene>
    <name evidence="1" type="ORF">LOK49_LG01G01136</name>
</gene>
<keyword evidence="2" id="KW-1185">Reference proteome</keyword>
<evidence type="ECO:0000313" key="1">
    <source>
        <dbReference type="EMBL" id="KAI8029436.1"/>
    </source>
</evidence>
<protein>
    <submittedName>
        <fullName evidence="1">Uncharacterized protein</fullName>
    </submittedName>
</protein>
<evidence type="ECO:0000313" key="2">
    <source>
        <dbReference type="Proteomes" id="UP001060215"/>
    </source>
</evidence>